<proteinExistence type="predicted"/>
<name>A0A109LFR1_PSEFL</name>
<dbReference type="Proteomes" id="UP000061348">
    <property type="component" value="Unassembled WGS sequence"/>
</dbReference>
<organism evidence="1 2">
    <name type="scientific">Pseudomonas fluorescens</name>
    <dbReference type="NCBI Taxonomy" id="294"/>
    <lineage>
        <taxon>Bacteria</taxon>
        <taxon>Pseudomonadati</taxon>
        <taxon>Pseudomonadota</taxon>
        <taxon>Gammaproteobacteria</taxon>
        <taxon>Pseudomonadales</taxon>
        <taxon>Pseudomonadaceae</taxon>
        <taxon>Pseudomonas</taxon>
    </lineage>
</organism>
<dbReference type="AlphaFoldDB" id="A0A109LFR1"/>
<evidence type="ECO:0000313" key="1">
    <source>
        <dbReference type="EMBL" id="KWV86813.1"/>
    </source>
</evidence>
<sequence length="91" mass="9162">MPVHGVHLAATVVGAFARVAAVGQEYVEVEEIAAVTVAAGVGKTVDALAEVVGVVRVGEVLPVAEPDAVVHPFHRNSLPAAEKGQCEGGAL</sequence>
<protein>
    <submittedName>
        <fullName evidence="1">Uncharacterized protein</fullName>
    </submittedName>
</protein>
<evidence type="ECO:0000313" key="2">
    <source>
        <dbReference type="Proteomes" id="UP000061348"/>
    </source>
</evidence>
<accession>A0A109LFR1</accession>
<dbReference type="EMBL" id="LCYA01000087">
    <property type="protein sequence ID" value="KWV86813.1"/>
    <property type="molecule type" value="Genomic_DNA"/>
</dbReference>
<reference evidence="1 2" key="1">
    <citation type="submission" date="2015-05" db="EMBL/GenBank/DDBJ databases">
        <title>A genomic and transcriptomic approach to investigate the blue pigment phenotype in Pseudomonas fluorescens.</title>
        <authorList>
            <person name="Andreani N.A."/>
            <person name="Cardazzo B."/>
        </authorList>
    </citation>
    <scope>NUCLEOTIDE SEQUENCE [LARGE SCALE GENOMIC DNA]</scope>
    <source>
        <strain evidence="1 2">Ps_22</strain>
    </source>
</reference>
<comment type="caution">
    <text evidence="1">The sequence shown here is derived from an EMBL/GenBank/DDBJ whole genome shotgun (WGS) entry which is preliminary data.</text>
</comment>
<gene>
    <name evidence="1" type="ORF">PFLmoz3_03550</name>
</gene>